<feature type="domain" description="HipA N-terminal subdomain 1" evidence="1">
    <location>
        <begin position="3"/>
        <end position="68"/>
    </location>
</feature>
<accession>A0A124NAR5</accession>
<protein>
    <recommendedName>
        <fullName evidence="1">HipA N-terminal subdomain 1 domain-containing protein</fullName>
    </recommendedName>
</protein>
<dbReference type="AlphaFoldDB" id="A0A124NAR5"/>
<name>A0A124NAR5_9BURK</name>
<dbReference type="Proteomes" id="UP000060630">
    <property type="component" value="Unassembled WGS sequence"/>
</dbReference>
<evidence type="ECO:0000259" key="1">
    <source>
        <dbReference type="Pfam" id="PF13657"/>
    </source>
</evidence>
<sequence length="72" mass="8551">MRLHVYVKGKLVAHLYRQADEYALRYTEDATTDDFVSLTMPVRKDAWVWPRDLHPFFRQNLPEGFLLQICPA</sequence>
<evidence type="ECO:0000313" key="2">
    <source>
        <dbReference type="EMBL" id="KWA72162.1"/>
    </source>
</evidence>
<comment type="caution">
    <text evidence="2">The sequence shown here is derived from an EMBL/GenBank/DDBJ whole genome shotgun (WGS) entry which is preliminary data.</text>
</comment>
<dbReference type="EMBL" id="LPHD01000199">
    <property type="protein sequence ID" value="KWA72162.1"/>
    <property type="molecule type" value="Genomic_DNA"/>
</dbReference>
<dbReference type="NCBIfam" id="TIGR03071">
    <property type="entry name" value="couple_hipA"/>
    <property type="match status" value="1"/>
</dbReference>
<reference evidence="2 3" key="1">
    <citation type="submission" date="2015-11" db="EMBL/GenBank/DDBJ databases">
        <title>Expanding the genomic diversity of Burkholderia species for the development of highly accurate diagnostics.</title>
        <authorList>
            <person name="Sahl J."/>
            <person name="Keim P."/>
            <person name="Wagner D."/>
        </authorList>
    </citation>
    <scope>NUCLEOTIDE SEQUENCE [LARGE SCALE GENOMIC DNA]</scope>
    <source>
        <strain evidence="2 3">MSMB2087WGS</strain>
    </source>
</reference>
<dbReference type="InterPro" id="IPR017508">
    <property type="entry name" value="HipA_N1"/>
</dbReference>
<evidence type="ECO:0000313" key="3">
    <source>
        <dbReference type="Proteomes" id="UP000060630"/>
    </source>
</evidence>
<organism evidence="2 3">
    <name type="scientific">Burkholderia ubonensis</name>
    <dbReference type="NCBI Taxonomy" id="101571"/>
    <lineage>
        <taxon>Bacteria</taxon>
        <taxon>Pseudomonadati</taxon>
        <taxon>Pseudomonadota</taxon>
        <taxon>Betaproteobacteria</taxon>
        <taxon>Burkholderiales</taxon>
        <taxon>Burkholderiaceae</taxon>
        <taxon>Burkholderia</taxon>
        <taxon>Burkholderia cepacia complex</taxon>
    </lineage>
</organism>
<dbReference type="Pfam" id="PF13657">
    <property type="entry name" value="Couple_hipA"/>
    <property type="match status" value="1"/>
</dbReference>
<gene>
    <name evidence="2" type="ORF">WL29_05895</name>
</gene>
<proteinExistence type="predicted"/>